<feature type="compositionally biased region" description="Gly residues" evidence="1">
    <location>
        <begin position="288"/>
        <end position="306"/>
    </location>
</feature>
<accession>A0A166PSP0</accession>
<evidence type="ECO:0000313" key="2">
    <source>
        <dbReference type="EMBL" id="KZP26407.1"/>
    </source>
</evidence>
<dbReference type="AlphaFoldDB" id="A0A166PSP0"/>
<feature type="compositionally biased region" description="Gly residues" evidence="1">
    <location>
        <begin position="1"/>
        <end position="11"/>
    </location>
</feature>
<sequence>MTGGGAGLGTGRKGRTSLRRLSRVFDTGGTQEVPANQSRTGRAKTRGVAGSLSKKGKNTGLPSGTETRELPSKGVGHALGAVELPCGRFKFSLTDRSVLPGANERRKIGETVLTSPRRSFTTYFPIRSGVRFLRSFGRAPPERRFCYRRSYVKLDEPRLAPGNLLRDCRHGTSGERGGDASMLYSVRPERDGEGLEPAVVDRHWDCQVTGDSTVTGQGGRCAIGGAGRLVLGVTGSVGIRATGATVEGTVDSGRRTGTDPEGGGGPEGLARGGRRGGTLRPGVVEGLRTGGVGRGKPRVAGGGKQKGGGRKRGKEGTRRKGGGGGGGGGTLPPGVGEGPRIGGERIR</sequence>
<organism evidence="2 3">
    <name type="scientific">Athelia psychrophila</name>
    <dbReference type="NCBI Taxonomy" id="1759441"/>
    <lineage>
        <taxon>Eukaryota</taxon>
        <taxon>Fungi</taxon>
        <taxon>Dikarya</taxon>
        <taxon>Basidiomycota</taxon>
        <taxon>Agaricomycotina</taxon>
        <taxon>Agaricomycetes</taxon>
        <taxon>Agaricomycetidae</taxon>
        <taxon>Atheliales</taxon>
        <taxon>Atheliaceae</taxon>
        <taxon>Athelia</taxon>
    </lineage>
</organism>
<feature type="compositionally biased region" description="Polar residues" evidence="1">
    <location>
        <begin position="28"/>
        <end position="40"/>
    </location>
</feature>
<gene>
    <name evidence="2" type="ORF">FIBSPDRAFT_887206</name>
</gene>
<dbReference type="EMBL" id="KV417514">
    <property type="protein sequence ID" value="KZP26407.1"/>
    <property type="molecule type" value="Genomic_DNA"/>
</dbReference>
<protein>
    <submittedName>
        <fullName evidence="2">Uncharacterized protein</fullName>
    </submittedName>
</protein>
<evidence type="ECO:0000313" key="3">
    <source>
        <dbReference type="Proteomes" id="UP000076532"/>
    </source>
</evidence>
<feature type="region of interest" description="Disordered" evidence="1">
    <location>
        <begin position="245"/>
        <end position="347"/>
    </location>
</feature>
<reference evidence="2 3" key="1">
    <citation type="journal article" date="2016" name="Mol. Biol. Evol.">
        <title>Comparative Genomics of Early-Diverging Mushroom-Forming Fungi Provides Insights into the Origins of Lignocellulose Decay Capabilities.</title>
        <authorList>
            <person name="Nagy L.G."/>
            <person name="Riley R."/>
            <person name="Tritt A."/>
            <person name="Adam C."/>
            <person name="Daum C."/>
            <person name="Floudas D."/>
            <person name="Sun H."/>
            <person name="Yadav J.S."/>
            <person name="Pangilinan J."/>
            <person name="Larsson K.H."/>
            <person name="Matsuura K."/>
            <person name="Barry K."/>
            <person name="Labutti K."/>
            <person name="Kuo R."/>
            <person name="Ohm R.A."/>
            <person name="Bhattacharya S.S."/>
            <person name="Shirouzu T."/>
            <person name="Yoshinaga Y."/>
            <person name="Martin F.M."/>
            <person name="Grigoriev I.V."/>
            <person name="Hibbett D.S."/>
        </authorList>
    </citation>
    <scope>NUCLEOTIDE SEQUENCE [LARGE SCALE GENOMIC DNA]</scope>
    <source>
        <strain evidence="2 3">CBS 109695</strain>
    </source>
</reference>
<keyword evidence="3" id="KW-1185">Reference proteome</keyword>
<feature type="compositionally biased region" description="Gly residues" evidence="1">
    <location>
        <begin position="260"/>
        <end position="271"/>
    </location>
</feature>
<feature type="compositionally biased region" description="Basic residues" evidence="1">
    <location>
        <begin position="307"/>
        <end position="321"/>
    </location>
</feature>
<feature type="region of interest" description="Disordered" evidence="1">
    <location>
        <begin position="1"/>
        <end position="72"/>
    </location>
</feature>
<evidence type="ECO:0000256" key="1">
    <source>
        <dbReference type="SAM" id="MobiDB-lite"/>
    </source>
</evidence>
<name>A0A166PSP0_9AGAM</name>
<proteinExistence type="predicted"/>
<feature type="compositionally biased region" description="Basic residues" evidence="1">
    <location>
        <begin position="12"/>
        <end position="22"/>
    </location>
</feature>
<feature type="compositionally biased region" description="Gly residues" evidence="1">
    <location>
        <begin position="322"/>
        <end position="341"/>
    </location>
</feature>
<dbReference type="Proteomes" id="UP000076532">
    <property type="component" value="Unassembled WGS sequence"/>
</dbReference>